<dbReference type="GO" id="GO:0046872">
    <property type="term" value="F:metal ion binding"/>
    <property type="evidence" value="ECO:0007669"/>
    <property type="project" value="UniProtKB-KW"/>
</dbReference>
<keyword evidence="5" id="KW-0411">Iron-sulfur</keyword>
<dbReference type="PANTHER" id="PTHR11228">
    <property type="entry name" value="RADICAL SAM DOMAIN PROTEIN"/>
    <property type="match status" value="1"/>
</dbReference>
<evidence type="ECO:0000256" key="2">
    <source>
        <dbReference type="ARBA" id="ARBA00022691"/>
    </source>
</evidence>
<keyword evidence="8" id="KW-1185">Reference proteome</keyword>
<dbReference type="Proteomes" id="UP000545037">
    <property type="component" value="Unassembled WGS sequence"/>
</dbReference>
<proteinExistence type="predicted"/>
<evidence type="ECO:0000259" key="6">
    <source>
        <dbReference type="PROSITE" id="PS51918"/>
    </source>
</evidence>
<evidence type="ECO:0000256" key="4">
    <source>
        <dbReference type="ARBA" id="ARBA00023004"/>
    </source>
</evidence>
<dbReference type="PANTHER" id="PTHR11228:SF7">
    <property type="entry name" value="PQQA PEPTIDE CYCLASE"/>
    <property type="match status" value="1"/>
</dbReference>
<evidence type="ECO:0000256" key="5">
    <source>
        <dbReference type="ARBA" id="ARBA00023014"/>
    </source>
</evidence>
<dbReference type="PROSITE" id="PS51918">
    <property type="entry name" value="RADICAL_SAM"/>
    <property type="match status" value="1"/>
</dbReference>
<accession>A0A7W9FDB3</accession>
<organism evidence="7 8">
    <name type="scientific">Brevundimonas variabilis</name>
    <dbReference type="NCBI Taxonomy" id="74312"/>
    <lineage>
        <taxon>Bacteria</taxon>
        <taxon>Pseudomonadati</taxon>
        <taxon>Pseudomonadota</taxon>
        <taxon>Alphaproteobacteria</taxon>
        <taxon>Caulobacterales</taxon>
        <taxon>Caulobacteraceae</taxon>
        <taxon>Brevundimonas</taxon>
    </lineage>
</organism>
<comment type="caution">
    <text evidence="7">The sequence shown here is derived from an EMBL/GenBank/DDBJ whole genome shotgun (WGS) entry which is preliminary data.</text>
</comment>
<comment type="cofactor">
    <cofactor evidence="1">
        <name>[4Fe-4S] cluster</name>
        <dbReference type="ChEBI" id="CHEBI:49883"/>
    </cofactor>
</comment>
<name>A0A7W9FDB3_9CAUL</name>
<dbReference type="GO" id="GO:0051536">
    <property type="term" value="F:iron-sulfur cluster binding"/>
    <property type="evidence" value="ECO:0007669"/>
    <property type="project" value="UniProtKB-KW"/>
</dbReference>
<dbReference type="InterPro" id="IPR058240">
    <property type="entry name" value="rSAM_sf"/>
</dbReference>
<dbReference type="InterPro" id="IPR013785">
    <property type="entry name" value="Aldolase_TIM"/>
</dbReference>
<reference evidence="7 8" key="1">
    <citation type="submission" date="2020-08" db="EMBL/GenBank/DDBJ databases">
        <title>Genomic Encyclopedia of Type Strains, Phase IV (KMG-IV): sequencing the most valuable type-strain genomes for metagenomic binning, comparative biology and taxonomic classification.</title>
        <authorList>
            <person name="Goeker M."/>
        </authorList>
    </citation>
    <scope>NUCLEOTIDE SEQUENCE [LARGE SCALE GENOMIC DNA]</scope>
    <source>
        <strain evidence="7 8">DSM 4737</strain>
    </source>
</reference>
<evidence type="ECO:0000256" key="1">
    <source>
        <dbReference type="ARBA" id="ARBA00001966"/>
    </source>
</evidence>
<dbReference type="AlphaFoldDB" id="A0A7W9FDB3"/>
<dbReference type="GO" id="GO:0003824">
    <property type="term" value="F:catalytic activity"/>
    <property type="evidence" value="ECO:0007669"/>
    <property type="project" value="InterPro"/>
</dbReference>
<dbReference type="SUPFAM" id="SSF102114">
    <property type="entry name" value="Radical SAM enzymes"/>
    <property type="match status" value="1"/>
</dbReference>
<dbReference type="RefSeq" id="WP_183212145.1">
    <property type="nucleotide sequence ID" value="NZ_JACHOR010000001.1"/>
</dbReference>
<dbReference type="EMBL" id="JACHOR010000001">
    <property type="protein sequence ID" value="MBB5745241.1"/>
    <property type="molecule type" value="Genomic_DNA"/>
</dbReference>
<keyword evidence="4" id="KW-0408">Iron</keyword>
<gene>
    <name evidence="7" type="ORF">GGR13_000813</name>
</gene>
<evidence type="ECO:0000313" key="8">
    <source>
        <dbReference type="Proteomes" id="UP000545037"/>
    </source>
</evidence>
<protein>
    <submittedName>
        <fullName evidence="7">MoaA/NifB/PqqE/SkfB family radical SAM enzyme</fullName>
    </submittedName>
</protein>
<dbReference type="Gene3D" id="3.20.20.70">
    <property type="entry name" value="Aldolase class I"/>
    <property type="match status" value="1"/>
</dbReference>
<evidence type="ECO:0000313" key="7">
    <source>
        <dbReference type="EMBL" id="MBB5745241.1"/>
    </source>
</evidence>
<keyword evidence="3" id="KW-0479">Metal-binding</keyword>
<evidence type="ECO:0000256" key="3">
    <source>
        <dbReference type="ARBA" id="ARBA00022723"/>
    </source>
</evidence>
<sequence length="433" mass="47546">MSENDGPFVLSEDFSYRREAFGASVFCASDHSVRFFDHAAATCIEALFSPTRPDVAITRLSGQFQDSMALRTFVEGAVASRMFVEGNAPHPAAQQFYTDRTRFHRSHLVAPLAIEFELTLRCRRVCTYCAYDSHPGVSPRGELALAQYEDAFRAARAAGVFYLRFTGGDPLLRADALEIITLASDMGFSVAVASDLSLITDAQITGLAALPNLTFLQTTLDGPDPETADMQRGHGSFRCVVSGIRRLRQSGVPVMVGTVLTSVNKSRIYETALALQPFDVSYCVSPLYSAGRGRMLEALIPSNADLAEAYEQFARAVSDGLVRPADPGWRAIAESASPAARETLWRSQPWLIRSPDRILRITPHGQAYAGIQAKEMLGEEVNVGNVLESSIDRIWNESTTLNALRQQASEHEYYGNVLITQSRKGAVNERVYS</sequence>
<dbReference type="InterPro" id="IPR007197">
    <property type="entry name" value="rSAM"/>
</dbReference>
<feature type="domain" description="Radical SAM core" evidence="6">
    <location>
        <begin position="108"/>
        <end position="323"/>
    </location>
</feature>
<dbReference type="CDD" id="cd01335">
    <property type="entry name" value="Radical_SAM"/>
    <property type="match status" value="1"/>
</dbReference>
<dbReference type="InterPro" id="IPR050377">
    <property type="entry name" value="Radical_SAM_PqqE_MftC-like"/>
</dbReference>
<dbReference type="Pfam" id="PF04055">
    <property type="entry name" value="Radical_SAM"/>
    <property type="match status" value="1"/>
</dbReference>
<dbReference type="SFLD" id="SFLDS00029">
    <property type="entry name" value="Radical_SAM"/>
    <property type="match status" value="1"/>
</dbReference>
<keyword evidence="2" id="KW-0949">S-adenosyl-L-methionine</keyword>
<dbReference type="SFLD" id="SFLDG01067">
    <property type="entry name" value="SPASM/twitch_domain_containing"/>
    <property type="match status" value="1"/>
</dbReference>